<dbReference type="Gene3D" id="3.40.1440.10">
    <property type="entry name" value="GIY-YIG endonuclease"/>
    <property type="match status" value="1"/>
</dbReference>
<organism evidence="3 4">
    <name type="scientific">Candidatus Niyogibacteria bacterium CG10_big_fil_rev_8_21_14_0_10_42_19</name>
    <dbReference type="NCBI Taxonomy" id="1974725"/>
    <lineage>
        <taxon>Bacteria</taxon>
        <taxon>Candidatus Niyogiibacteriota</taxon>
    </lineage>
</organism>
<dbReference type="Pfam" id="PF01541">
    <property type="entry name" value="GIY-YIG"/>
    <property type="match status" value="1"/>
</dbReference>
<dbReference type="PROSITE" id="PS50164">
    <property type="entry name" value="GIY_YIG"/>
    <property type="match status" value="1"/>
</dbReference>
<evidence type="ECO:0000256" key="1">
    <source>
        <dbReference type="ARBA" id="ARBA00007435"/>
    </source>
</evidence>
<dbReference type="InterPro" id="IPR050190">
    <property type="entry name" value="UPF0213_domain"/>
</dbReference>
<dbReference type="AlphaFoldDB" id="A0A2H0TFW9"/>
<evidence type="ECO:0000259" key="2">
    <source>
        <dbReference type="PROSITE" id="PS50164"/>
    </source>
</evidence>
<dbReference type="InterPro" id="IPR000305">
    <property type="entry name" value="GIY-YIG_endonuc"/>
</dbReference>
<dbReference type="PANTHER" id="PTHR34477">
    <property type="entry name" value="UPF0213 PROTEIN YHBQ"/>
    <property type="match status" value="1"/>
</dbReference>
<reference evidence="4" key="1">
    <citation type="submission" date="2017-09" db="EMBL/GenBank/DDBJ databases">
        <title>Depth-based differentiation of microbial function through sediment-hosted aquifers and enrichment of novel symbionts in the deep terrestrial subsurface.</title>
        <authorList>
            <person name="Probst A.J."/>
            <person name="Ladd B."/>
            <person name="Jarett J.K."/>
            <person name="Geller-Mcgrath D.E."/>
            <person name="Sieber C.M.K."/>
            <person name="Emerson J.B."/>
            <person name="Anantharaman K."/>
            <person name="Thomas B.C."/>
            <person name="Malmstrom R."/>
            <person name="Stieglmeier M."/>
            <person name="Klingl A."/>
            <person name="Woyke T."/>
            <person name="Ryan C.M."/>
            <person name="Banfield J.F."/>
        </authorList>
    </citation>
    <scope>NUCLEOTIDE SEQUENCE [LARGE SCALE GENOMIC DNA]</scope>
</reference>
<name>A0A2H0TFW9_9BACT</name>
<proteinExistence type="inferred from homology"/>
<comment type="similarity">
    <text evidence="1">Belongs to the UPF0213 family.</text>
</comment>
<dbReference type="Proteomes" id="UP000229383">
    <property type="component" value="Unassembled WGS sequence"/>
</dbReference>
<sequence length="89" mass="10623">MFYVYVLKGSSNPKYYIGFTTDLKKRFSEHNAGENISTRRGKPWVLLYFEAYDKEVYARNRERMLKQRGKAWQELKKRVGEIVLKKVLG</sequence>
<accession>A0A2H0TFW9</accession>
<protein>
    <recommendedName>
        <fullName evidence="2">GIY-YIG domain-containing protein</fullName>
    </recommendedName>
</protein>
<gene>
    <name evidence="3" type="ORF">COU46_01455</name>
</gene>
<evidence type="ECO:0000313" key="4">
    <source>
        <dbReference type="Proteomes" id="UP000229383"/>
    </source>
</evidence>
<dbReference type="SUPFAM" id="SSF82771">
    <property type="entry name" value="GIY-YIG endonuclease"/>
    <property type="match status" value="1"/>
</dbReference>
<feature type="domain" description="GIY-YIG" evidence="2">
    <location>
        <begin position="1"/>
        <end position="78"/>
    </location>
</feature>
<evidence type="ECO:0000313" key="3">
    <source>
        <dbReference type="EMBL" id="PIR70458.1"/>
    </source>
</evidence>
<dbReference type="PANTHER" id="PTHR34477:SF1">
    <property type="entry name" value="UPF0213 PROTEIN YHBQ"/>
    <property type="match status" value="1"/>
</dbReference>
<dbReference type="EMBL" id="PFCN01000017">
    <property type="protein sequence ID" value="PIR70458.1"/>
    <property type="molecule type" value="Genomic_DNA"/>
</dbReference>
<comment type="caution">
    <text evidence="3">The sequence shown here is derived from an EMBL/GenBank/DDBJ whole genome shotgun (WGS) entry which is preliminary data.</text>
</comment>
<dbReference type="InterPro" id="IPR035901">
    <property type="entry name" value="GIY-YIG_endonuc_sf"/>
</dbReference>